<dbReference type="OrthoDB" id="3537906at2"/>
<sequence>MKELTLDGLKDALRTAAGEAETLEDGSIDLLEVPFSDLGYDSLAVMETTAQVERMFGVELPEEETAELETPREYLEFVNARLGQSAQGQNA</sequence>
<name>A0A372G825_9ACTN</name>
<protein>
    <submittedName>
        <fullName evidence="4">Acyl carrier protein</fullName>
    </submittedName>
</protein>
<dbReference type="Proteomes" id="UP000262882">
    <property type="component" value="Unassembled WGS sequence"/>
</dbReference>
<keyword evidence="1" id="KW-0596">Phosphopantetheine</keyword>
<dbReference type="PROSITE" id="PS00012">
    <property type="entry name" value="PHOSPHOPANTETHEINE"/>
    <property type="match status" value="1"/>
</dbReference>
<dbReference type="SMART" id="SM00823">
    <property type="entry name" value="PKS_PP"/>
    <property type="match status" value="1"/>
</dbReference>
<reference evidence="4 5" key="1">
    <citation type="submission" date="2018-08" db="EMBL/GenBank/DDBJ databases">
        <title>Actinomadura spongicola sp. nov., isolated from marine sponge Leucetta chagosensis.</title>
        <authorList>
            <person name="Li L."/>
            <person name="Lin H.W."/>
        </authorList>
    </citation>
    <scope>NUCLEOTIDE SEQUENCE [LARGE SCALE GENOMIC DNA]</scope>
    <source>
        <strain evidence="4 5">LHW52907</strain>
    </source>
</reference>
<evidence type="ECO:0000256" key="1">
    <source>
        <dbReference type="ARBA" id="ARBA00022450"/>
    </source>
</evidence>
<organism evidence="4 5">
    <name type="scientific">Actinomadura spongiicola</name>
    <dbReference type="NCBI Taxonomy" id="2303421"/>
    <lineage>
        <taxon>Bacteria</taxon>
        <taxon>Bacillati</taxon>
        <taxon>Actinomycetota</taxon>
        <taxon>Actinomycetes</taxon>
        <taxon>Streptosporangiales</taxon>
        <taxon>Thermomonosporaceae</taxon>
        <taxon>Actinomadura</taxon>
    </lineage>
</organism>
<dbReference type="PROSITE" id="PS50075">
    <property type="entry name" value="CARRIER"/>
    <property type="match status" value="1"/>
</dbReference>
<dbReference type="EMBL" id="QVNQ01000014">
    <property type="protein sequence ID" value="RFS81299.1"/>
    <property type="molecule type" value="Genomic_DNA"/>
</dbReference>
<dbReference type="Gene3D" id="1.10.1200.10">
    <property type="entry name" value="ACP-like"/>
    <property type="match status" value="1"/>
</dbReference>
<keyword evidence="2" id="KW-0597">Phosphoprotein</keyword>
<evidence type="ECO:0000259" key="3">
    <source>
        <dbReference type="PROSITE" id="PS50075"/>
    </source>
</evidence>
<keyword evidence="5" id="KW-1185">Reference proteome</keyword>
<dbReference type="InterPro" id="IPR020806">
    <property type="entry name" value="PKS_PP-bd"/>
</dbReference>
<dbReference type="AlphaFoldDB" id="A0A372G825"/>
<dbReference type="RefSeq" id="WP_117404521.1">
    <property type="nucleotide sequence ID" value="NZ_QVNQ01000014.1"/>
</dbReference>
<dbReference type="InterPro" id="IPR009081">
    <property type="entry name" value="PP-bd_ACP"/>
</dbReference>
<proteinExistence type="predicted"/>
<dbReference type="SUPFAM" id="SSF47336">
    <property type="entry name" value="ACP-like"/>
    <property type="match status" value="1"/>
</dbReference>
<accession>A0A372G825</accession>
<evidence type="ECO:0000313" key="4">
    <source>
        <dbReference type="EMBL" id="RFS81299.1"/>
    </source>
</evidence>
<dbReference type="GO" id="GO:0031177">
    <property type="term" value="F:phosphopantetheine binding"/>
    <property type="evidence" value="ECO:0007669"/>
    <property type="project" value="InterPro"/>
</dbReference>
<evidence type="ECO:0000256" key="2">
    <source>
        <dbReference type="ARBA" id="ARBA00022553"/>
    </source>
</evidence>
<gene>
    <name evidence="4" type="ORF">D0T12_32155</name>
</gene>
<dbReference type="Pfam" id="PF00550">
    <property type="entry name" value="PP-binding"/>
    <property type="match status" value="1"/>
</dbReference>
<comment type="caution">
    <text evidence="4">The sequence shown here is derived from an EMBL/GenBank/DDBJ whole genome shotgun (WGS) entry which is preliminary data.</text>
</comment>
<dbReference type="InterPro" id="IPR006162">
    <property type="entry name" value="Ppantetheine_attach_site"/>
</dbReference>
<feature type="domain" description="Carrier" evidence="3">
    <location>
        <begin position="3"/>
        <end position="82"/>
    </location>
</feature>
<evidence type="ECO:0000313" key="5">
    <source>
        <dbReference type="Proteomes" id="UP000262882"/>
    </source>
</evidence>
<dbReference type="InterPro" id="IPR036736">
    <property type="entry name" value="ACP-like_sf"/>
</dbReference>